<dbReference type="SUPFAM" id="SSF46785">
    <property type="entry name" value="Winged helix' DNA-binding domain"/>
    <property type="match status" value="1"/>
</dbReference>
<organism evidence="5 6">
    <name type="scientific">Phytoactinopolyspora halophila</name>
    <dbReference type="NCBI Taxonomy" id="1981511"/>
    <lineage>
        <taxon>Bacteria</taxon>
        <taxon>Bacillati</taxon>
        <taxon>Actinomycetota</taxon>
        <taxon>Actinomycetes</taxon>
        <taxon>Jiangellales</taxon>
        <taxon>Jiangellaceae</taxon>
        <taxon>Phytoactinopolyspora</taxon>
    </lineage>
</organism>
<comment type="caution">
    <text evidence="5">The sequence shown here is derived from an EMBL/GenBank/DDBJ whole genome shotgun (WGS) entry which is preliminary data.</text>
</comment>
<name>A0A329QAG9_9ACTN</name>
<dbReference type="PROSITE" id="PS50949">
    <property type="entry name" value="HTH_GNTR"/>
    <property type="match status" value="1"/>
</dbReference>
<dbReference type="PANTHER" id="PTHR43537:SF5">
    <property type="entry name" value="UXU OPERON TRANSCRIPTIONAL REGULATOR"/>
    <property type="match status" value="1"/>
</dbReference>
<evidence type="ECO:0000259" key="4">
    <source>
        <dbReference type="PROSITE" id="PS50949"/>
    </source>
</evidence>
<dbReference type="SMART" id="SM00345">
    <property type="entry name" value="HTH_GNTR"/>
    <property type="match status" value="1"/>
</dbReference>
<accession>A0A329QAG9</accession>
<gene>
    <name evidence="5" type="ORF">DPM12_21670</name>
</gene>
<dbReference type="InterPro" id="IPR036388">
    <property type="entry name" value="WH-like_DNA-bd_sf"/>
</dbReference>
<dbReference type="Gene3D" id="1.10.10.10">
    <property type="entry name" value="Winged helix-like DNA-binding domain superfamily/Winged helix DNA-binding domain"/>
    <property type="match status" value="1"/>
</dbReference>
<dbReference type="EMBL" id="QMIG01000046">
    <property type="protein sequence ID" value="RAW09323.1"/>
    <property type="molecule type" value="Genomic_DNA"/>
</dbReference>
<evidence type="ECO:0000313" key="6">
    <source>
        <dbReference type="Proteomes" id="UP000250462"/>
    </source>
</evidence>
<dbReference type="Pfam" id="PF00392">
    <property type="entry name" value="GntR"/>
    <property type="match status" value="1"/>
</dbReference>
<dbReference type="PANTHER" id="PTHR43537">
    <property type="entry name" value="TRANSCRIPTIONAL REGULATOR, GNTR FAMILY"/>
    <property type="match status" value="1"/>
</dbReference>
<keyword evidence="3" id="KW-0804">Transcription</keyword>
<evidence type="ECO:0000313" key="5">
    <source>
        <dbReference type="EMBL" id="RAW09323.1"/>
    </source>
</evidence>
<evidence type="ECO:0000256" key="1">
    <source>
        <dbReference type="ARBA" id="ARBA00023015"/>
    </source>
</evidence>
<dbReference type="InterPro" id="IPR036390">
    <property type="entry name" value="WH_DNA-bd_sf"/>
</dbReference>
<feature type="domain" description="HTH gntR-type" evidence="4">
    <location>
        <begin position="15"/>
        <end position="83"/>
    </location>
</feature>
<dbReference type="Proteomes" id="UP000250462">
    <property type="component" value="Unassembled WGS sequence"/>
</dbReference>
<evidence type="ECO:0000256" key="3">
    <source>
        <dbReference type="ARBA" id="ARBA00023163"/>
    </source>
</evidence>
<proteinExistence type="predicted"/>
<keyword evidence="2" id="KW-0238">DNA-binding</keyword>
<dbReference type="InterPro" id="IPR011711">
    <property type="entry name" value="GntR_C"/>
</dbReference>
<dbReference type="PRINTS" id="PR00035">
    <property type="entry name" value="HTHGNTR"/>
</dbReference>
<dbReference type="AlphaFoldDB" id="A0A329QAG9"/>
<dbReference type="SUPFAM" id="SSF48008">
    <property type="entry name" value="GntR ligand-binding domain-like"/>
    <property type="match status" value="1"/>
</dbReference>
<keyword evidence="1" id="KW-0805">Transcription regulation</keyword>
<dbReference type="Pfam" id="PF07729">
    <property type="entry name" value="FCD"/>
    <property type="match status" value="1"/>
</dbReference>
<dbReference type="InterPro" id="IPR000524">
    <property type="entry name" value="Tscrpt_reg_HTH_GntR"/>
</dbReference>
<dbReference type="SMART" id="SM00895">
    <property type="entry name" value="FCD"/>
    <property type="match status" value="1"/>
</dbReference>
<sequence>MVTQSTGGVMPKGDVGAEKRVIDVVEQEITARNLVPGSKLPTERDLAQLSGEGRTTVRRALESLEAEGRITRHIGRGTFLAPESVDHETVSVNDASPAEIMATRLLLEPQMMPLIVTEGTGSDLTEIERCLHGGNSAESRYEFELWGSAIHRAMAAATHNRMLISICQTFDMHDHPLWHKLLRRNFTAERLALYKQDHQQIVDALLERDGESAQQLMRQHLLHIRNHVLGDHFY</sequence>
<keyword evidence="6" id="KW-1185">Reference proteome</keyword>
<reference evidence="5 6" key="1">
    <citation type="submission" date="2018-06" db="EMBL/GenBank/DDBJ databases">
        <title>Phytoactinopolyspora halophila sp. nov., a novel halophilic actinomycete isolated from a saline soil in China.</title>
        <authorList>
            <person name="Tang S.-K."/>
        </authorList>
    </citation>
    <scope>NUCLEOTIDE SEQUENCE [LARGE SCALE GENOMIC DNA]</scope>
    <source>
        <strain evidence="5 6">YIM 96934</strain>
    </source>
</reference>
<dbReference type="InterPro" id="IPR008920">
    <property type="entry name" value="TF_FadR/GntR_C"/>
</dbReference>
<protein>
    <submittedName>
        <fullName evidence="5">FadR family transcriptional regulator</fullName>
    </submittedName>
</protein>
<evidence type="ECO:0000256" key="2">
    <source>
        <dbReference type="ARBA" id="ARBA00023125"/>
    </source>
</evidence>
<dbReference type="GO" id="GO:0003677">
    <property type="term" value="F:DNA binding"/>
    <property type="evidence" value="ECO:0007669"/>
    <property type="project" value="UniProtKB-KW"/>
</dbReference>
<dbReference type="GO" id="GO:0003700">
    <property type="term" value="F:DNA-binding transcription factor activity"/>
    <property type="evidence" value="ECO:0007669"/>
    <property type="project" value="InterPro"/>
</dbReference>
<dbReference type="Gene3D" id="1.20.120.530">
    <property type="entry name" value="GntR ligand-binding domain-like"/>
    <property type="match status" value="1"/>
</dbReference>
<dbReference type="CDD" id="cd07377">
    <property type="entry name" value="WHTH_GntR"/>
    <property type="match status" value="1"/>
</dbReference>